<dbReference type="EMBL" id="MN739271">
    <property type="protein sequence ID" value="QHS96458.1"/>
    <property type="molecule type" value="Genomic_DNA"/>
</dbReference>
<keyword evidence="7" id="KW-0067">ATP-binding</keyword>
<evidence type="ECO:0000256" key="10">
    <source>
        <dbReference type="ARBA" id="ARBA00042316"/>
    </source>
</evidence>
<proteinExistence type="predicted"/>
<evidence type="ECO:0000256" key="5">
    <source>
        <dbReference type="ARBA" id="ARBA00022741"/>
    </source>
</evidence>
<dbReference type="GO" id="GO:0016740">
    <property type="term" value="F:transferase activity"/>
    <property type="evidence" value="ECO:0007669"/>
    <property type="project" value="UniProtKB-KW"/>
</dbReference>
<dbReference type="GO" id="GO:0005737">
    <property type="term" value="C:cytoplasm"/>
    <property type="evidence" value="ECO:0007669"/>
    <property type="project" value="UniProtKB-SubCell"/>
</dbReference>
<reference evidence="13" key="1">
    <citation type="journal article" date="2020" name="Nature">
        <title>Giant virus diversity and host interactions through global metagenomics.</title>
        <authorList>
            <person name="Schulz F."/>
            <person name="Roux S."/>
            <person name="Paez-Espino D."/>
            <person name="Jungbluth S."/>
            <person name="Walsh D.A."/>
            <person name="Denef V.J."/>
            <person name="McMahon K.D."/>
            <person name="Konstantinidis K.T."/>
            <person name="Eloe-Fadrosh E.A."/>
            <person name="Kyrpides N.C."/>
            <person name="Woyke T."/>
        </authorList>
    </citation>
    <scope>NUCLEOTIDE SEQUENCE</scope>
    <source>
        <strain evidence="13">GVMAG-M-3300020166-18</strain>
    </source>
</reference>
<dbReference type="GO" id="GO:0005524">
    <property type="term" value="F:ATP binding"/>
    <property type="evidence" value="ECO:0007669"/>
    <property type="project" value="UniProtKB-KW"/>
</dbReference>
<dbReference type="GO" id="GO:0043066">
    <property type="term" value="P:negative regulation of apoptotic process"/>
    <property type="evidence" value="ECO:0007669"/>
    <property type="project" value="TreeGrafter"/>
</dbReference>
<keyword evidence="5" id="KW-0547">Nucleotide-binding</keyword>
<evidence type="ECO:0000256" key="1">
    <source>
        <dbReference type="ARBA" id="ARBA00004496"/>
    </source>
</evidence>
<dbReference type="GO" id="GO:0006915">
    <property type="term" value="P:apoptotic process"/>
    <property type="evidence" value="ECO:0007669"/>
    <property type="project" value="UniProtKB-KW"/>
</dbReference>
<accession>A0A6C0BYK6</accession>
<feature type="domain" description="UBC core" evidence="12">
    <location>
        <begin position="21"/>
        <end position="179"/>
    </location>
</feature>
<dbReference type="Pfam" id="PF00179">
    <property type="entry name" value="UQ_con"/>
    <property type="match status" value="1"/>
</dbReference>
<keyword evidence="6" id="KW-0833">Ubl conjugation pathway</keyword>
<organism evidence="13">
    <name type="scientific">viral metagenome</name>
    <dbReference type="NCBI Taxonomy" id="1070528"/>
    <lineage>
        <taxon>unclassified sequences</taxon>
        <taxon>metagenomes</taxon>
        <taxon>organismal metagenomes</taxon>
    </lineage>
</organism>
<dbReference type="InterPro" id="IPR000608">
    <property type="entry name" value="UBC"/>
</dbReference>
<comment type="subcellular location">
    <subcellularLocation>
        <location evidence="1">Cytoplasm</location>
    </subcellularLocation>
</comment>
<evidence type="ECO:0000256" key="3">
    <source>
        <dbReference type="ARBA" id="ARBA00022679"/>
    </source>
</evidence>
<dbReference type="GO" id="GO:0004869">
    <property type="term" value="F:cysteine-type endopeptidase inhibitor activity"/>
    <property type="evidence" value="ECO:0007669"/>
    <property type="project" value="TreeGrafter"/>
</dbReference>
<evidence type="ECO:0000256" key="11">
    <source>
        <dbReference type="ARBA" id="ARBA00042401"/>
    </source>
</evidence>
<keyword evidence="3" id="KW-0808">Transferase</keyword>
<evidence type="ECO:0000256" key="6">
    <source>
        <dbReference type="ARBA" id="ARBA00022786"/>
    </source>
</evidence>
<sequence>MSASNAPIKESKTKEIFLSNSTIKRLLTDVKSLYQNPLSEHNIHYIHDDKDVLKGYALIIGPEETVYYGGAYLFEFNFPDNYPFSPPTLKFQTTDGVTRFNPNLYKNGKVCVSILNTWQGEEWSSCQTISSVLLTLVSLLNNKPLLNEPGITEKHPEFNKYTRSIHYKNIDIAIIGFLNIDNWSLNFKQFYEIYLEYFHKNKDTINDIIVQFKDRGEPEKVHISLYYMNTEINYANLYEKFNKAIEVINN</sequence>
<dbReference type="PROSITE" id="PS50127">
    <property type="entry name" value="UBC_2"/>
    <property type="match status" value="1"/>
</dbReference>
<dbReference type="Gene3D" id="3.10.110.10">
    <property type="entry name" value="Ubiquitin Conjugating Enzyme"/>
    <property type="match status" value="1"/>
</dbReference>
<evidence type="ECO:0000313" key="13">
    <source>
        <dbReference type="EMBL" id="QHS96458.1"/>
    </source>
</evidence>
<evidence type="ECO:0000256" key="8">
    <source>
        <dbReference type="ARBA" id="ARBA00039894"/>
    </source>
</evidence>
<dbReference type="PANTHER" id="PTHR46116:SF26">
    <property type="entry name" value="UBIQUITIN-CONJUGATING ENZYME E2 Z"/>
    <property type="match status" value="1"/>
</dbReference>
<evidence type="ECO:0000259" key="12">
    <source>
        <dbReference type="PROSITE" id="PS50127"/>
    </source>
</evidence>
<dbReference type="AlphaFoldDB" id="A0A6C0BYK6"/>
<evidence type="ECO:0000256" key="2">
    <source>
        <dbReference type="ARBA" id="ARBA00022490"/>
    </source>
</evidence>
<dbReference type="SUPFAM" id="SSF54495">
    <property type="entry name" value="UBC-like"/>
    <property type="match status" value="1"/>
</dbReference>
<dbReference type="InterPro" id="IPR016135">
    <property type="entry name" value="UBQ-conjugating_enzyme/RWD"/>
</dbReference>
<evidence type="ECO:0000256" key="4">
    <source>
        <dbReference type="ARBA" id="ARBA00022703"/>
    </source>
</evidence>
<dbReference type="SMART" id="SM00212">
    <property type="entry name" value="UBCc"/>
    <property type="match status" value="1"/>
</dbReference>
<evidence type="ECO:0000256" key="7">
    <source>
        <dbReference type="ARBA" id="ARBA00022840"/>
    </source>
</evidence>
<keyword evidence="2" id="KW-0963">Cytoplasm</keyword>
<protein>
    <recommendedName>
        <fullName evidence="8">Ubiquitin-conjugating enzyme E2 Z</fullName>
    </recommendedName>
    <alternativeName>
        <fullName evidence="9">E2 ubiquitin-conjugating enzyme Z</fullName>
    </alternativeName>
    <alternativeName>
        <fullName evidence="11">Ubiquitin carrier protein Z</fullName>
    </alternativeName>
    <alternativeName>
        <fullName evidence="10">Ubiquitin-protein ligase Z</fullName>
    </alternativeName>
</protein>
<evidence type="ECO:0000256" key="9">
    <source>
        <dbReference type="ARBA" id="ARBA00041798"/>
    </source>
</evidence>
<dbReference type="GO" id="GO:0005634">
    <property type="term" value="C:nucleus"/>
    <property type="evidence" value="ECO:0007669"/>
    <property type="project" value="TreeGrafter"/>
</dbReference>
<keyword evidence="4" id="KW-0053">Apoptosis</keyword>
<dbReference type="PANTHER" id="PTHR46116">
    <property type="entry name" value="(E3-INDEPENDENT) E2 UBIQUITIN-CONJUGATING ENZYME"/>
    <property type="match status" value="1"/>
</dbReference>
<name>A0A6C0BYK6_9ZZZZ</name>